<dbReference type="Gramene" id="rna40268">
    <property type="protein sequence ID" value="RHN45847.1"/>
    <property type="gene ID" value="gene40268"/>
</dbReference>
<dbReference type="EMBL" id="PSQE01000007">
    <property type="protein sequence ID" value="RHN45847.1"/>
    <property type="molecule type" value="Genomic_DNA"/>
</dbReference>
<evidence type="ECO:0000313" key="2">
    <source>
        <dbReference type="Proteomes" id="UP000265566"/>
    </source>
</evidence>
<organism evidence="1 2">
    <name type="scientific">Medicago truncatula</name>
    <name type="common">Barrel medic</name>
    <name type="synonym">Medicago tribuloides</name>
    <dbReference type="NCBI Taxonomy" id="3880"/>
    <lineage>
        <taxon>Eukaryota</taxon>
        <taxon>Viridiplantae</taxon>
        <taxon>Streptophyta</taxon>
        <taxon>Embryophyta</taxon>
        <taxon>Tracheophyta</taxon>
        <taxon>Spermatophyta</taxon>
        <taxon>Magnoliopsida</taxon>
        <taxon>eudicotyledons</taxon>
        <taxon>Gunneridae</taxon>
        <taxon>Pentapetalae</taxon>
        <taxon>rosids</taxon>
        <taxon>fabids</taxon>
        <taxon>Fabales</taxon>
        <taxon>Fabaceae</taxon>
        <taxon>Papilionoideae</taxon>
        <taxon>50 kb inversion clade</taxon>
        <taxon>NPAAA clade</taxon>
        <taxon>Hologalegina</taxon>
        <taxon>IRL clade</taxon>
        <taxon>Trifolieae</taxon>
        <taxon>Medicago</taxon>
    </lineage>
</organism>
<accession>A0A396H4G3</accession>
<protein>
    <submittedName>
        <fullName evidence="1">Uncharacterized protein</fullName>
    </submittedName>
</protein>
<dbReference type="Proteomes" id="UP000265566">
    <property type="component" value="Chromosome 7"/>
</dbReference>
<proteinExistence type="predicted"/>
<sequence>MLAFKSSASFNVSSLTPGLIFGEILISCSSRKTLLPSITAWSPSLHRGIIGFCIISKTTFVGSDDSDRNWYQ</sequence>
<evidence type="ECO:0000313" key="1">
    <source>
        <dbReference type="EMBL" id="RHN45847.1"/>
    </source>
</evidence>
<gene>
    <name evidence="1" type="ORF">MtrunA17_Chr7g0235911</name>
</gene>
<name>A0A396H4G3_MEDTR</name>
<reference evidence="2" key="1">
    <citation type="journal article" date="2018" name="Nat. Plants">
        <title>Whole-genome landscape of Medicago truncatula symbiotic genes.</title>
        <authorList>
            <person name="Pecrix Y."/>
            <person name="Staton S.E."/>
            <person name="Sallet E."/>
            <person name="Lelandais-Briere C."/>
            <person name="Moreau S."/>
            <person name="Carrere S."/>
            <person name="Blein T."/>
            <person name="Jardinaud M.F."/>
            <person name="Latrasse D."/>
            <person name="Zouine M."/>
            <person name="Zahm M."/>
            <person name="Kreplak J."/>
            <person name="Mayjonade B."/>
            <person name="Satge C."/>
            <person name="Perez M."/>
            <person name="Cauet S."/>
            <person name="Marande W."/>
            <person name="Chantry-Darmon C."/>
            <person name="Lopez-Roques C."/>
            <person name="Bouchez O."/>
            <person name="Berard A."/>
            <person name="Debelle F."/>
            <person name="Munos S."/>
            <person name="Bendahmane A."/>
            <person name="Berges H."/>
            <person name="Niebel A."/>
            <person name="Buitink J."/>
            <person name="Frugier F."/>
            <person name="Benhamed M."/>
            <person name="Crespi M."/>
            <person name="Gouzy J."/>
            <person name="Gamas P."/>
        </authorList>
    </citation>
    <scope>NUCLEOTIDE SEQUENCE [LARGE SCALE GENOMIC DNA]</scope>
    <source>
        <strain evidence="2">cv. Jemalong A17</strain>
    </source>
</reference>
<comment type="caution">
    <text evidence="1">The sequence shown here is derived from an EMBL/GenBank/DDBJ whole genome shotgun (WGS) entry which is preliminary data.</text>
</comment>
<dbReference type="AlphaFoldDB" id="A0A396H4G3"/>